<dbReference type="InterPro" id="IPR003593">
    <property type="entry name" value="AAA+_ATPase"/>
</dbReference>
<keyword evidence="6" id="KW-0547">Nucleotide-binding</keyword>
<dbReference type="Gene3D" id="3.40.50.300">
    <property type="entry name" value="P-loop containing nucleotide triphosphate hydrolases"/>
    <property type="match status" value="1"/>
</dbReference>
<dbReference type="AlphaFoldDB" id="A0A4R6UTT8"/>
<evidence type="ECO:0000313" key="11">
    <source>
        <dbReference type="EMBL" id="TDQ50591.1"/>
    </source>
</evidence>
<proteinExistence type="inferred from homology"/>
<evidence type="ECO:0000256" key="6">
    <source>
        <dbReference type="ARBA" id="ARBA00022741"/>
    </source>
</evidence>
<evidence type="ECO:0000256" key="4">
    <source>
        <dbReference type="ARBA" id="ARBA00022458"/>
    </source>
</evidence>
<dbReference type="GO" id="GO:0016887">
    <property type="term" value="F:ATP hydrolysis activity"/>
    <property type="evidence" value="ECO:0007669"/>
    <property type="project" value="InterPro"/>
</dbReference>
<keyword evidence="4" id="KW-0536">Nodulation</keyword>
<accession>A0A4R6UTT8</accession>
<dbReference type="GO" id="GO:0005524">
    <property type="term" value="F:ATP binding"/>
    <property type="evidence" value="ECO:0007669"/>
    <property type="project" value="UniProtKB-KW"/>
</dbReference>
<evidence type="ECO:0000256" key="8">
    <source>
        <dbReference type="ARBA" id="ARBA00022967"/>
    </source>
</evidence>
<comment type="subcellular location">
    <subcellularLocation>
        <location evidence="1">Cell membrane</location>
    </subcellularLocation>
</comment>
<reference evidence="11 12" key="1">
    <citation type="submission" date="2019-03" db="EMBL/GenBank/DDBJ databases">
        <title>Genomic Encyclopedia of Type Strains, Phase IV (KMG-IV): sequencing the most valuable type-strain genomes for metagenomic binning, comparative biology and taxonomic classification.</title>
        <authorList>
            <person name="Goeker M."/>
        </authorList>
    </citation>
    <scope>NUCLEOTIDE SEQUENCE [LARGE SCALE GENOMIC DNA]</scope>
    <source>
        <strain evidence="11 12">DSM 103792</strain>
    </source>
</reference>
<dbReference type="Pfam" id="PF00005">
    <property type="entry name" value="ABC_tran"/>
    <property type="match status" value="1"/>
</dbReference>
<sequence length="282" mass="30839">MILSVKAVSKRYGDRPAVDNLSFALHAGEVFGLLGPNGAGKSTTCHIMTGLLHPDNGEIRVFGEPPTEASVRRRIGIAPQQIALYERLTARQNLQFFCSLYQLQGKTADAAIDRVLDLVGLRDRANDAVKSFSGGMLRRLNLAGALIHNPDIVLLDEPTAGVDPQSRNRLFETVDALKAAGKTIIYTTHYMEEAARLCDRVAIIDQGRLLALDSVNALLSEHGGPTQISYLHDGQRHQIDTPQPEQALASLLQQHADLSQLNVRAPTLESVFLKLTGKHLRD</sequence>
<name>A0A4R6UTT8_9GAMM</name>
<dbReference type="PANTHER" id="PTHR42711">
    <property type="entry name" value="ABC TRANSPORTER ATP-BINDING PROTEIN"/>
    <property type="match status" value="1"/>
</dbReference>
<dbReference type="PANTHER" id="PTHR42711:SF5">
    <property type="entry name" value="ABC TRANSPORTER ATP-BINDING PROTEIN NATA"/>
    <property type="match status" value="1"/>
</dbReference>
<evidence type="ECO:0000256" key="2">
    <source>
        <dbReference type="ARBA" id="ARBA00005417"/>
    </source>
</evidence>
<dbReference type="FunFam" id="3.40.50.300:FF:000589">
    <property type="entry name" value="ABC transporter, ATP-binding subunit"/>
    <property type="match status" value="1"/>
</dbReference>
<dbReference type="SMART" id="SM00382">
    <property type="entry name" value="AAA"/>
    <property type="match status" value="1"/>
</dbReference>
<feature type="domain" description="ABC transporter" evidence="10">
    <location>
        <begin position="3"/>
        <end position="231"/>
    </location>
</feature>
<keyword evidence="7 11" id="KW-0067">ATP-binding</keyword>
<evidence type="ECO:0000313" key="12">
    <source>
        <dbReference type="Proteomes" id="UP000295375"/>
    </source>
</evidence>
<evidence type="ECO:0000256" key="1">
    <source>
        <dbReference type="ARBA" id="ARBA00004236"/>
    </source>
</evidence>
<keyword evidence="5" id="KW-1003">Cell membrane</keyword>
<evidence type="ECO:0000256" key="5">
    <source>
        <dbReference type="ARBA" id="ARBA00022475"/>
    </source>
</evidence>
<dbReference type="RefSeq" id="WP_198325228.1">
    <property type="nucleotide sequence ID" value="NZ_CP037953.1"/>
</dbReference>
<keyword evidence="8" id="KW-1278">Translocase</keyword>
<dbReference type="PROSITE" id="PS50893">
    <property type="entry name" value="ABC_TRANSPORTER_2"/>
    <property type="match status" value="1"/>
</dbReference>
<comment type="caution">
    <text evidence="11">The sequence shown here is derived from an EMBL/GenBank/DDBJ whole genome shotgun (WGS) entry which is preliminary data.</text>
</comment>
<dbReference type="InterPro" id="IPR027417">
    <property type="entry name" value="P-loop_NTPase"/>
</dbReference>
<comment type="similarity">
    <text evidence="2">Belongs to the ABC transporter superfamily.</text>
</comment>
<gene>
    <name evidence="11" type="ORF">EV696_102274</name>
</gene>
<dbReference type="PROSITE" id="PS00211">
    <property type="entry name" value="ABC_TRANSPORTER_1"/>
    <property type="match status" value="1"/>
</dbReference>
<protein>
    <submittedName>
        <fullName evidence="11">ABC-2 type transport system ATP-binding protein</fullName>
    </submittedName>
</protein>
<evidence type="ECO:0000256" key="9">
    <source>
        <dbReference type="ARBA" id="ARBA00023136"/>
    </source>
</evidence>
<keyword evidence="3" id="KW-0813">Transport</keyword>
<dbReference type="InterPro" id="IPR003439">
    <property type="entry name" value="ABC_transporter-like_ATP-bd"/>
</dbReference>
<dbReference type="Proteomes" id="UP000295375">
    <property type="component" value="Unassembled WGS sequence"/>
</dbReference>
<dbReference type="InterPro" id="IPR017871">
    <property type="entry name" value="ABC_transporter-like_CS"/>
</dbReference>
<keyword evidence="9" id="KW-0472">Membrane</keyword>
<dbReference type="SUPFAM" id="SSF52540">
    <property type="entry name" value="P-loop containing nucleoside triphosphate hydrolases"/>
    <property type="match status" value="1"/>
</dbReference>
<dbReference type="EMBL" id="SNYM01000002">
    <property type="protein sequence ID" value="TDQ50591.1"/>
    <property type="molecule type" value="Genomic_DNA"/>
</dbReference>
<evidence type="ECO:0000259" key="10">
    <source>
        <dbReference type="PROSITE" id="PS50893"/>
    </source>
</evidence>
<dbReference type="GO" id="GO:0005886">
    <property type="term" value="C:plasma membrane"/>
    <property type="evidence" value="ECO:0007669"/>
    <property type="project" value="UniProtKB-SubCell"/>
</dbReference>
<evidence type="ECO:0000256" key="3">
    <source>
        <dbReference type="ARBA" id="ARBA00022448"/>
    </source>
</evidence>
<evidence type="ECO:0000256" key="7">
    <source>
        <dbReference type="ARBA" id="ARBA00022840"/>
    </source>
</evidence>
<organism evidence="11 12">
    <name type="scientific">Permianibacter aggregans</name>
    <dbReference type="NCBI Taxonomy" id="1510150"/>
    <lineage>
        <taxon>Bacteria</taxon>
        <taxon>Pseudomonadati</taxon>
        <taxon>Pseudomonadota</taxon>
        <taxon>Gammaproteobacteria</taxon>
        <taxon>Pseudomonadales</taxon>
        <taxon>Pseudomonadaceae</taxon>
        <taxon>Permianibacter</taxon>
    </lineage>
</organism>
<keyword evidence="12" id="KW-1185">Reference proteome</keyword>
<dbReference type="InterPro" id="IPR050763">
    <property type="entry name" value="ABC_transporter_ATP-binding"/>
</dbReference>